<dbReference type="STRING" id="411473.RUMCAL_02297"/>
<dbReference type="PANTHER" id="PTHR47891">
    <property type="entry name" value="TRANSPORTER-RELATED"/>
    <property type="match status" value="1"/>
</dbReference>
<keyword evidence="8" id="KW-1185">Reference proteome</keyword>
<dbReference type="eggNOG" id="COG0598">
    <property type="taxonomic scope" value="Bacteria"/>
</dbReference>
<dbReference type="InterPro" id="IPR047199">
    <property type="entry name" value="CorA-like"/>
</dbReference>
<name>U2K428_9FIRM</name>
<evidence type="ECO:0000313" key="7">
    <source>
        <dbReference type="EMBL" id="ERJ93271.1"/>
    </source>
</evidence>
<dbReference type="HOGENOM" id="CLU_007127_8_1_9"/>
<sequence>MANRLIEVDSLMPGCWISVVDPTAQERKMLIDDYGLDSDFLKSSLDEEESSRVEQEENQTLIIVDTAVSEVQKDDTLIFYTMPLGIILTDHYVFTISLRENKVINDVVSGRVRNIQTQFRTQFVLRLMMNITASFLVYLKQIDKTSSAMQRKLHGAMKNHELIQMLELEKSLIYFSTSLKSNDVTMNKILRGRVVKLYEEDQDLLEDVLIELKQAQEMASIYSGILSGVVDAFGSVISNNLNIVMWRLTMVTIILAIPTMVYSFYGMNTLDLPFAEHTWFPTLLSLLLTAIVAFVLFKYKKK</sequence>
<protein>
    <submittedName>
        <fullName evidence="7">CorA-like protein</fullName>
    </submittedName>
</protein>
<comment type="subcellular location">
    <subcellularLocation>
        <location evidence="1">Membrane</location>
        <topology evidence="1">Multi-pass membrane protein</topology>
    </subcellularLocation>
</comment>
<proteinExistence type="inferred from homology"/>
<keyword evidence="3 6" id="KW-0812">Transmembrane</keyword>
<feature type="transmembrane region" description="Helical" evidence="6">
    <location>
        <begin position="277"/>
        <end position="297"/>
    </location>
</feature>
<keyword evidence="4 6" id="KW-1133">Transmembrane helix</keyword>
<reference evidence="7 8" key="1">
    <citation type="submission" date="2013-07" db="EMBL/GenBank/DDBJ databases">
        <authorList>
            <person name="Weinstock G."/>
            <person name="Sodergren E."/>
            <person name="Wylie T."/>
            <person name="Fulton L."/>
            <person name="Fulton R."/>
            <person name="Fronick C."/>
            <person name="O'Laughlin M."/>
            <person name="Godfrey J."/>
            <person name="Miner T."/>
            <person name="Herter B."/>
            <person name="Appelbaum E."/>
            <person name="Cordes M."/>
            <person name="Lek S."/>
            <person name="Wollam A."/>
            <person name="Pepin K.H."/>
            <person name="Palsikar V.B."/>
            <person name="Mitreva M."/>
            <person name="Wilson R.K."/>
        </authorList>
    </citation>
    <scope>NUCLEOTIDE SEQUENCE [LARGE SCALE GENOMIC DNA]</scope>
    <source>
        <strain evidence="7 8">ATCC 27760</strain>
    </source>
</reference>
<dbReference type="SUPFAM" id="SSF144083">
    <property type="entry name" value="Magnesium transport protein CorA, transmembrane region"/>
    <property type="match status" value="1"/>
</dbReference>
<dbReference type="GO" id="GO:0046873">
    <property type="term" value="F:metal ion transmembrane transporter activity"/>
    <property type="evidence" value="ECO:0007669"/>
    <property type="project" value="InterPro"/>
</dbReference>
<dbReference type="CDD" id="cd12827">
    <property type="entry name" value="EcCorA_ZntB-like_u2"/>
    <property type="match status" value="1"/>
</dbReference>
<evidence type="ECO:0000256" key="2">
    <source>
        <dbReference type="ARBA" id="ARBA00009765"/>
    </source>
</evidence>
<evidence type="ECO:0000256" key="6">
    <source>
        <dbReference type="SAM" id="Phobius"/>
    </source>
</evidence>
<dbReference type="Proteomes" id="UP000016662">
    <property type="component" value="Unassembled WGS sequence"/>
</dbReference>
<dbReference type="EMBL" id="AWVF01000285">
    <property type="protein sequence ID" value="ERJ93271.1"/>
    <property type="molecule type" value="Genomic_DNA"/>
</dbReference>
<evidence type="ECO:0000256" key="1">
    <source>
        <dbReference type="ARBA" id="ARBA00004141"/>
    </source>
</evidence>
<keyword evidence="5 6" id="KW-0472">Membrane</keyword>
<dbReference type="Pfam" id="PF01544">
    <property type="entry name" value="CorA"/>
    <property type="match status" value="1"/>
</dbReference>
<dbReference type="Gene3D" id="1.20.58.340">
    <property type="entry name" value="Magnesium transport protein CorA, transmembrane region"/>
    <property type="match status" value="2"/>
</dbReference>
<comment type="caution">
    <text evidence="7">The sequence shown here is derived from an EMBL/GenBank/DDBJ whole genome shotgun (WGS) entry which is preliminary data.</text>
</comment>
<dbReference type="InterPro" id="IPR045861">
    <property type="entry name" value="CorA_cytoplasmic_dom"/>
</dbReference>
<evidence type="ECO:0000256" key="4">
    <source>
        <dbReference type="ARBA" id="ARBA00022989"/>
    </source>
</evidence>
<evidence type="ECO:0000313" key="8">
    <source>
        <dbReference type="Proteomes" id="UP000016662"/>
    </source>
</evidence>
<dbReference type="GO" id="GO:0016020">
    <property type="term" value="C:membrane"/>
    <property type="evidence" value="ECO:0007669"/>
    <property type="project" value="UniProtKB-SubCell"/>
</dbReference>
<evidence type="ECO:0000256" key="5">
    <source>
        <dbReference type="ARBA" id="ARBA00023136"/>
    </source>
</evidence>
<dbReference type="PATRIC" id="fig|411473.3.peg.1907"/>
<evidence type="ECO:0000256" key="3">
    <source>
        <dbReference type="ARBA" id="ARBA00022692"/>
    </source>
</evidence>
<accession>U2K428</accession>
<dbReference type="InterPro" id="IPR045863">
    <property type="entry name" value="CorA_TM1_TM2"/>
</dbReference>
<dbReference type="Gene3D" id="3.30.460.20">
    <property type="entry name" value="CorA soluble domain-like"/>
    <property type="match status" value="1"/>
</dbReference>
<organism evidence="7 8">
    <name type="scientific">Ruminococcus callidus ATCC 27760</name>
    <dbReference type="NCBI Taxonomy" id="411473"/>
    <lineage>
        <taxon>Bacteria</taxon>
        <taxon>Bacillati</taxon>
        <taxon>Bacillota</taxon>
        <taxon>Clostridia</taxon>
        <taxon>Eubacteriales</taxon>
        <taxon>Oscillospiraceae</taxon>
        <taxon>Ruminococcus</taxon>
    </lineage>
</organism>
<comment type="similarity">
    <text evidence="2">Belongs to the CorA metal ion transporter (MIT) (TC 1.A.35) family.</text>
</comment>
<dbReference type="InterPro" id="IPR002523">
    <property type="entry name" value="MgTranspt_CorA/ZnTranspt_ZntB"/>
</dbReference>
<dbReference type="AlphaFoldDB" id="U2K428"/>
<feature type="transmembrane region" description="Helical" evidence="6">
    <location>
        <begin position="244"/>
        <end position="265"/>
    </location>
</feature>
<dbReference type="PANTHER" id="PTHR47891:SF2">
    <property type="entry name" value="MAGNESIUM AND COBALT TRANSPORTER"/>
    <property type="match status" value="1"/>
</dbReference>
<dbReference type="SUPFAM" id="SSF143865">
    <property type="entry name" value="CorA soluble domain-like"/>
    <property type="match status" value="1"/>
</dbReference>
<gene>
    <name evidence="7" type="ORF">RUMCAL_02297</name>
</gene>